<feature type="short sequence motif" description="Histidine triad motif" evidence="2 3">
    <location>
        <begin position="102"/>
        <end position="106"/>
    </location>
</feature>
<evidence type="ECO:0000256" key="3">
    <source>
        <dbReference type="PROSITE-ProRule" id="PRU00464"/>
    </source>
</evidence>
<accession>A0A5C0UF89</accession>
<dbReference type="Gene3D" id="3.30.428.10">
    <property type="entry name" value="HIT-like"/>
    <property type="match status" value="1"/>
</dbReference>
<reference evidence="5 6" key="1">
    <citation type="submission" date="2019-08" db="EMBL/GenBank/DDBJ databases">
        <title>Highly reduced genomes of protist endosymbionts show evolutionary convergence.</title>
        <authorList>
            <person name="George E."/>
            <person name="Husnik F."/>
            <person name="Tashyreva D."/>
            <person name="Prokopchuk G."/>
            <person name="Horak A."/>
            <person name="Kwong W.K."/>
            <person name="Lukes J."/>
            <person name="Keeling P.J."/>
        </authorList>
    </citation>
    <scope>NUCLEOTIDE SEQUENCE [LARGE SCALE GENOMIC DNA]</scope>
    <source>
        <strain evidence="5">1605</strain>
    </source>
</reference>
<dbReference type="InterPro" id="IPR011146">
    <property type="entry name" value="HIT-like"/>
</dbReference>
<dbReference type="SUPFAM" id="SSF54197">
    <property type="entry name" value="HIT-like"/>
    <property type="match status" value="1"/>
</dbReference>
<dbReference type="AlphaFoldDB" id="A0A5C0UF89"/>
<dbReference type="OrthoDB" id="9784774at2"/>
<evidence type="ECO:0000313" key="6">
    <source>
        <dbReference type="Proteomes" id="UP000325155"/>
    </source>
</evidence>
<dbReference type="EMBL" id="CP043315">
    <property type="protein sequence ID" value="QEK38303.1"/>
    <property type="molecule type" value="Genomic_DNA"/>
</dbReference>
<dbReference type="Proteomes" id="UP000325155">
    <property type="component" value="Chromosome"/>
</dbReference>
<sequence>MNKYDTNNIFAKILRTEIPSDMLYEDEYAASFKDINPQAKIHALIIPKKEYQNISELLDGDKEFLSNFMKSVSKAIKKINVKNEDFQLIANNGENAGQEIFHMHFHLLID</sequence>
<proteinExistence type="predicted"/>
<dbReference type="RefSeq" id="WP_148981150.1">
    <property type="nucleotide sequence ID" value="NZ_CP043315.1"/>
</dbReference>
<feature type="domain" description="HIT" evidence="4">
    <location>
        <begin position="9"/>
        <end position="110"/>
    </location>
</feature>
<dbReference type="PROSITE" id="PS51084">
    <property type="entry name" value="HIT_2"/>
    <property type="match status" value="1"/>
</dbReference>
<name>A0A5C0UF89_9PROT</name>
<organism evidence="5 6">
    <name type="scientific">Candidatus Cytomitobacter indipagum</name>
    <dbReference type="NCBI Taxonomy" id="2601575"/>
    <lineage>
        <taxon>Bacteria</taxon>
        <taxon>Pseudomonadati</taxon>
        <taxon>Pseudomonadota</taxon>
        <taxon>Alphaproteobacteria</taxon>
        <taxon>Holosporales</taxon>
        <taxon>Holosporaceae</taxon>
        <taxon>Candidatus Cytomitobacter</taxon>
    </lineage>
</organism>
<dbReference type="PANTHER" id="PTHR23089">
    <property type="entry name" value="HISTIDINE TRIAD HIT PROTEIN"/>
    <property type="match status" value="1"/>
</dbReference>
<evidence type="ECO:0000313" key="5">
    <source>
        <dbReference type="EMBL" id="QEK38303.1"/>
    </source>
</evidence>
<dbReference type="GO" id="GO:0003824">
    <property type="term" value="F:catalytic activity"/>
    <property type="evidence" value="ECO:0007669"/>
    <property type="project" value="InterPro"/>
</dbReference>
<dbReference type="KEGG" id="cip:FZC35_01935"/>
<feature type="active site" description="Tele-AMP-histidine intermediate" evidence="1">
    <location>
        <position position="104"/>
    </location>
</feature>
<evidence type="ECO:0000259" key="4">
    <source>
        <dbReference type="PROSITE" id="PS51084"/>
    </source>
</evidence>
<dbReference type="Pfam" id="PF01230">
    <property type="entry name" value="HIT"/>
    <property type="match status" value="1"/>
</dbReference>
<protein>
    <submittedName>
        <fullName evidence="5">HIT domain-containing protein</fullName>
    </submittedName>
</protein>
<evidence type="ECO:0000256" key="1">
    <source>
        <dbReference type="PIRSR" id="PIRSR601310-1"/>
    </source>
</evidence>
<dbReference type="PRINTS" id="PR00332">
    <property type="entry name" value="HISTRIAD"/>
</dbReference>
<dbReference type="InterPro" id="IPR036265">
    <property type="entry name" value="HIT-like_sf"/>
</dbReference>
<gene>
    <name evidence="5" type="ORF">FZC35_01935</name>
</gene>
<evidence type="ECO:0000256" key="2">
    <source>
        <dbReference type="PIRSR" id="PIRSR601310-3"/>
    </source>
</evidence>
<keyword evidence="6" id="KW-1185">Reference proteome</keyword>
<dbReference type="InterPro" id="IPR001310">
    <property type="entry name" value="Histidine_triad_HIT"/>
</dbReference>